<evidence type="ECO:0000256" key="1">
    <source>
        <dbReference type="ARBA" id="ARBA00022723"/>
    </source>
</evidence>
<dbReference type="InterPro" id="IPR021565">
    <property type="entry name" value="Rbsn_Rab-bd"/>
</dbReference>
<name>A0A401GIX3_9APHY</name>
<keyword evidence="1" id="KW-0479">Metal-binding</keyword>
<dbReference type="Gene3D" id="4.10.860.20">
    <property type="entry name" value="Rabenosyn, Rab binding domain"/>
    <property type="match status" value="1"/>
</dbReference>
<keyword evidence="2 4" id="KW-0863">Zinc-finger</keyword>
<feature type="compositionally biased region" description="Polar residues" evidence="5">
    <location>
        <begin position="130"/>
        <end position="139"/>
    </location>
</feature>
<dbReference type="InterPro" id="IPR011011">
    <property type="entry name" value="Znf_FYVE_PHD"/>
</dbReference>
<protein>
    <recommendedName>
        <fullName evidence="6">FYVE-type domain-containing protein</fullName>
    </recommendedName>
</protein>
<evidence type="ECO:0000259" key="6">
    <source>
        <dbReference type="PROSITE" id="PS50178"/>
    </source>
</evidence>
<dbReference type="GO" id="GO:0008270">
    <property type="term" value="F:zinc ion binding"/>
    <property type="evidence" value="ECO:0007669"/>
    <property type="project" value="UniProtKB-KW"/>
</dbReference>
<dbReference type="Gene3D" id="3.30.40.10">
    <property type="entry name" value="Zinc/RING finger domain, C3HC4 (zinc finger)"/>
    <property type="match status" value="1"/>
</dbReference>
<dbReference type="InterPro" id="IPR017455">
    <property type="entry name" value="Znf_FYVE-rel"/>
</dbReference>
<evidence type="ECO:0000256" key="3">
    <source>
        <dbReference type="ARBA" id="ARBA00022833"/>
    </source>
</evidence>
<evidence type="ECO:0000256" key="5">
    <source>
        <dbReference type="SAM" id="MobiDB-lite"/>
    </source>
</evidence>
<evidence type="ECO:0000313" key="8">
    <source>
        <dbReference type="Proteomes" id="UP000287166"/>
    </source>
</evidence>
<feature type="compositionally biased region" description="Low complexity" evidence="5">
    <location>
        <begin position="144"/>
        <end position="167"/>
    </location>
</feature>
<feature type="compositionally biased region" description="Pro residues" evidence="5">
    <location>
        <begin position="288"/>
        <end position="313"/>
    </location>
</feature>
<dbReference type="RefSeq" id="XP_027612986.1">
    <property type="nucleotide sequence ID" value="XM_027757185.1"/>
</dbReference>
<dbReference type="InterPro" id="IPR052727">
    <property type="entry name" value="Rab4/Rab5_effector"/>
</dbReference>
<feature type="domain" description="FYVE-type" evidence="6">
    <location>
        <begin position="452"/>
        <end position="559"/>
    </location>
</feature>
<organism evidence="7 8">
    <name type="scientific">Sparassis crispa</name>
    <dbReference type="NCBI Taxonomy" id="139825"/>
    <lineage>
        <taxon>Eukaryota</taxon>
        <taxon>Fungi</taxon>
        <taxon>Dikarya</taxon>
        <taxon>Basidiomycota</taxon>
        <taxon>Agaricomycotina</taxon>
        <taxon>Agaricomycetes</taxon>
        <taxon>Polyporales</taxon>
        <taxon>Sparassidaceae</taxon>
        <taxon>Sparassis</taxon>
    </lineage>
</organism>
<dbReference type="Proteomes" id="UP000287166">
    <property type="component" value="Unassembled WGS sequence"/>
</dbReference>
<dbReference type="InterPro" id="IPR036531">
    <property type="entry name" value="Rbsn_Rab-bd_sf"/>
</dbReference>
<dbReference type="GeneID" id="38778990"/>
<dbReference type="PROSITE" id="PS50178">
    <property type="entry name" value="ZF_FYVE"/>
    <property type="match status" value="1"/>
</dbReference>
<dbReference type="STRING" id="139825.A0A401GIX3"/>
<evidence type="ECO:0000256" key="2">
    <source>
        <dbReference type="ARBA" id="ARBA00022771"/>
    </source>
</evidence>
<dbReference type="Pfam" id="PF01363">
    <property type="entry name" value="FYVE"/>
    <property type="match status" value="1"/>
</dbReference>
<dbReference type="PANTHER" id="PTHR13510:SF44">
    <property type="entry name" value="RABENOSYN-5"/>
    <property type="match status" value="1"/>
</dbReference>
<reference evidence="7 8" key="1">
    <citation type="journal article" date="2018" name="Sci. Rep.">
        <title>Genome sequence of the cauliflower mushroom Sparassis crispa (Hanabiratake) and its association with beneficial usage.</title>
        <authorList>
            <person name="Kiyama R."/>
            <person name="Furutani Y."/>
            <person name="Kawaguchi K."/>
            <person name="Nakanishi T."/>
        </authorList>
    </citation>
    <scope>NUCLEOTIDE SEQUENCE [LARGE SCALE GENOMIC DNA]</scope>
</reference>
<dbReference type="SUPFAM" id="SSF57903">
    <property type="entry name" value="FYVE/PHD zinc finger"/>
    <property type="match status" value="1"/>
</dbReference>
<dbReference type="Pfam" id="PF11464">
    <property type="entry name" value="Rbsn"/>
    <property type="match status" value="1"/>
</dbReference>
<dbReference type="OrthoDB" id="166134at2759"/>
<dbReference type="AlphaFoldDB" id="A0A401GIX3"/>
<evidence type="ECO:0000313" key="7">
    <source>
        <dbReference type="EMBL" id="GBE82073.1"/>
    </source>
</evidence>
<dbReference type="EMBL" id="BFAD01000004">
    <property type="protein sequence ID" value="GBE82073.1"/>
    <property type="molecule type" value="Genomic_DNA"/>
</dbReference>
<proteinExistence type="predicted"/>
<dbReference type="PANTHER" id="PTHR13510">
    <property type="entry name" value="FYVE-FINGER-CONTAINING RAB5 EFFECTOR PROTEIN RABENOSYN-5-RELATED"/>
    <property type="match status" value="1"/>
</dbReference>
<keyword evidence="3" id="KW-0862">Zinc</keyword>
<dbReference type="InParanoid" id="A0A401GIX3"/>
<dbReference type="SMART" id="SM00064">
    <property type="entry name" value="FYVE"/>
    <property type="match status" value="1"/>
</dbReference>
<accession>A0A401GIX3</accession>
<evidence type="ECO:0000256" key="4">
    <source>
        <dbReference type="PROSITE-ProRule" id="PRU00091"/>
    </source>
</evidence>
<feature type="compositionally biased region" description="Low complexity" evidence="5">
    <location>
        <begin position="200"/>
        <end position="226"/>
    </location>
</feature>
<dbReference type="InterPro" id="IPR013083">
    <property type="entry name" value="Znf_RING/FYVE/PHD"/>
</dbReference>
<feature type="compositionally biased region" description="Low complexity" evidence="5">
    <location>
        <begin position="41"/>
        <end position="57"/>
    </location>
</feature>
<feature type="region of interest" description="Disordered" evidence="5">
    <location>
        <begin position="1"/>
        <end position="64"/>
    </location>
</feature>
<dbReference type="InterPro" id="IPR000306">
    <property type="entry name" value="Znf_FYVE"/>
</dbReference>
<feature type="region of interest" description="Disordered" evidence="5">
    <location>
        <begin position="76"/>
        <end position="342"/>
    </location>
</feature>
<keyword evidence="8" id="KW-1185">Reference proteome</keyword>
<dbReference type="CDD" id="cd15737">
    <property type="entry name" value="FYVE2_Vac1p_like"/>
    <property type="match status" value="1"/>
</dbReference>
<sequence>MDSSPYVPYQAYKSKRHSRHNSSNPQSAAPQLRPQALVVNGHSRSGSVVSQQGDGSSPLEKRWYGMPIDPSVIVRPASSAGVSSQHGRRLSFPANGSATSSGQTSPSEAPSSPQQSDYSVPPRVIPSPSTPAISRSTNGKRVAHVSSPVAGPSSSSAASSDKSLSTARKTSTFRHVPLRAATTRMPLTSSPLRPTDAHSRTASTASTVSRQLDQPIPSQSSSRISSTVASPTVGPHERALPSIPSLEPDQPSSSQPPSSHSNQPHPSIFAPSPNHVIPPPRSSSLMPSPKPRGAPLPPIPTPSPGQTPSPAPPTSVTIAKTRASARSSAPYRPGFQPKGVYRPRTDDFLEVRKVAREVGRIERTRLERRLEKLISLHFPSEAQKQKEEMTQAVVRPAKSNRRLSSIFEFDISNLKGKNASDLWKEMMQAQAPPGAKGDIRDAEKTITPWEDDASVSQCPLCSASFHPLTNRKHHCRLCGRIICSLPVKYPQRPQTCSLLFIADPNTGRVEEVGEGVDYGVRRHSTTPPERGRRKDDMLSEDEKFLKGVRICRDCRPVLLHQQYKHEVREVPLFAKLYSAFMNLEKEIEDSLPQFQELMLSLSKHERPTPEATAARKRLLDAFGQYDVLAKRIRQLPPPGGPGSSQDRIQQAILARANLFLQKHMFPLQALPKPQKAASPQATPQDREEQVIDPDSEVAHVLQPLLEQEALLETFVEEAKAHRKFEDAKTLKANLREIRAEIERILVNAESGDDHARARKTRGRDS</sequence>
<dbReference type="SUPFAM" id="SSF140125">
    <property type="entry name" value="Rabenosyn-5 Rab-binding domain-like"/>
    <property type="match status" value="1"/>
</dbReference>
<comment type="caution">
    <text evidence="7">The sequence shown here is derived from an EMBL/GenBank/DDBJ whole genome shotgun (WGS) entry which is preliminary data.</text>
</comment>
<gene>
    <name evidence="7" type="ORF">SCP_0404520</name>
</gene>
<feature type="compositionally biased region" description="Low complexity" evidence="5">
    <location>
        <begin position="103"/>
        <end position="116"/>
    </location>
</feature>
<feature type="compositionally biased region" description="Low complexity" evidence="5">
    <location>
        <begin position="244"/>
        <end position="267"/>
    </location>
</feature>